<keyword evidence="3" id="KW-1185">Reference proteome</keyword>
<dbReference type="GeneID" id="25250725"/>
<dbReference type="AlphaFoldDB" id="U6KP47"/>
<dbReference type="VEuPathDB" id="ToxoDB:ETH_00007615"/>
<dbReference type="EMBL" id="HG673808">
    <property type="protein sequence ID" value="CDJ38047.1"/>
    <property type="molecule type" value="Genomic_DNA"/>
</dbReference>
<dbReference type="RefSeq" id="XP_013228885.1">
    <property type="nucleotide sequence ID" value="XM_013373431.1"/>
</dbReference>
<feature type="region of interest" description="Disordered" evidence="1">
    <location>
        <begin position="139"/>
        <end position="168"/>
    </location>
</feature>
<dbReference type="OrthoDB" id="365655at2759"/>
<accession>U6KP47</accession>
<evidence type="ECO:0000313" key="2">
    <source>
        <dbReference type="EMBL" id="CDJ38047.1"/>
    </source>
</evidence>
<dbReference type="OMA" id="TENTWTT"/>
<dbReference type="Proteomes" id="UP000030747">
    <property type="component" value="Unassembled WGS sequence"/>
</dbReference>
<reference evidence="2" key="1">
    <citation type="submission" date="2013-10" db="EMBL/GenBank/DDBJ databases">
        <title>Genomic analysis of the causative agents of coccidiosis in chickens.</title>
        <authorList>
            <person name="Reid A.J."/>
            <person name="Blake D."/>
            <person name="Billington K."/>
            <person name="Browne H."/>
            <person name="Dunn M."/>
            <person name="Hung S."/>
            <person name="Kawahara F."/>
            <person name="Miranda-Saavedra D."/>
            <person name="Mourier T."/>
            <person name="Nagra H."/>
            <person name="Otto T.D."/>
            <person name="Rawlings N."/>
            <person name="Sanchez A."/>
            <person name="Sanders M."/>
            <person name="Subramaniam C."/>
            <person name="Tay Y."/>
            <person name="Dear P."/>
            <person name="Doerig C."/>
            <person name="Gruber A."/>
            <person name="Parkinson J."/>
            <person name="Shirley M."/>
            <person name="Wan K.L."/>
            <person name="Berriman M."/>
            <person name="Tomley F."/>
            <person name="Pain A."/>
        </authorList>
    </citation>
    <scope>NUCLEOTIDE SEQUENCE [LARGE SCALE GENOMIC DNA]</scope>
    <source>
        <strain evidence="2">Houghton</strain>
    </source>
</reference>
<name>U6KP47_EIMTE</name>
<proteinExistence type="predicted"/>
<organism evidence="2 3">
    <name type="scientific">Eimeria tenella</name>
    <name type="common">Coccidian parasite</name>
    <dbReference type="NCBI Taxonomy" id="5802"/>
    <lineage>
        <taxon>Eukaryota</taxon>
        <taxon>Sar</taxon>
        <taxon>Alveolata</taxon>
        <taxon>Apicomplexa</taxon>
        <taxon>Conoidasida</taxon>
        <taxon>Coccidia</taxon>
        <taxon>Eucoccidiorida</taxon>
        <taxon>Eimeriorina</taxon>
        <taxon>Eimeriidae</taxon>
        <taxon>Eimeria</taxon>
    </lineage>
</organism>
<evidence type="ECO:0000313" key="3">
    <source>
        <dbReference type="Proteomes" id="UP000030747"/>
    </source>
</evidence>
<dbReference type="VEuPathDB" id="ToxoDB:ETH2_0949200"/>
<gene>
    <name evidence="2" type="ORF">ETH_00007615</name>
</gene>
<evidence type="ECO:0000256" key="1">
    <source>
        <dbReference type="SAM" id="MobiDB-lite"/>
    </source>
</evidence>
<reference evidence="2" key="2">
    <citation type="submission" date="2013-10" db="EMBL/GenBank/DDBJ databases">
        <authorList>
            <person name="Aslett M."/>
        </authorList>
    </citation>
    <scope>NUCLEOTIDE SEQUENCE [LARGE SCALE GENOMIC DNA]</scope>
    <source>
        <strain evidence="2">Houghton</strain>
    </source>
</reference>
<protein>
    <submittedName>
        <fullName evidence="2">Uncharacterized protein</fullName>
    </submittedName>
</protein>
<feature type="compositionally biased region" description="Basic and acidic residues" evidence="1">
    <location>
        <begin position="142"/>
        <end position="164"/>
    </location>
</feature>
<sequence length="533" mass="59820">MGGAASAAAAEDPQPEEKWLLENVLFFDPKNSPGRGEVGAAASRRGPTVRRFTPSRAKLRNRNFRVAGKELKQISTASIRYIQRKDTSAEVYVRTDRRETASLSFEFENEQEAELFAEYVLTLFGIQVHFFGTKRMGNARPLDLRDRSDSSDDSIKSYEPEVMPKRQNRAQRRAQALQARTGCPLHGNEPCRCAVERPAVDFLKRNKYETDSSSDEESEINASHSLRYPIAIDGPCEAGKELRLNDLGARGYGRVKAKVAEWFAASRPGKDPVFPPTCEAVGVAFRLQHRHVGRYIQLRASRRLDSSSSNPFVYSLAVKGPVTVDDGTARDMLLILTQREVSYEVTCKGADLQLLFGLSPAAVGSSPFFDLTLTMTREALLLSVSVPSAENPVALQINYNSFFVSLLGEEELDEREEELKLRLHLPFFSPLKSIFQVATAEIFLPSEAALRAVYHTVCFYRLQRGRGSFDRWARDLETGDYSFLKNKYARLWADTPWGVFAAIEGTAEQEAINPLAYAQQLIAKYQHEDPKPQ</sequence>